<dbReference type="GO" id="GO:0030427">
    <property type="term" value="C:site of polarized growth"/>
    <property type="evidence" value="ECO:0007669"/>
    <property type="project" value="TreeGrafter"/>
</dbReference>
<dbReference type="FunFam" id="2.30.30.40:FF:000046">
    <property type="entry name" value="Drebrin-like protein isoform B"/>
    <property type="match status" value="1"/>
</dbReference>
<dbReference type="SMART" id="SM00326">
    <property type="entry name" value="SH3"/>
    <property type="match status" value="1"/>
</dbReference>
<keyword evidence="6" id="KW-0009">Actin-binding</keyword>
<dbReference type="GO" id="GO:0045211">
    <property type="term" value="C:postsynaptic membrane"/>
    <property type="evidence" value="ECO:0007669"/>
    <property type="project" value="TreeGrafter"/>
</dbReference>
<dbReference type="GO" id="GO:0030027">
    <property type="term" value="C:lamellipodium"/>
    <property type="evidence" value="ECO:0007669"/>
    <property type="project" value="TreeGrafter"/>
</dbReference>
<dbReference type="AlphaFoldDB" id="A0A9J6BQQ9"/>
<dbReference type="PRINTS" id="PR00452">
    <property type="entry name" value="SH3DOMAIN"/>
</dbReference>
<feature type="domain" description="ADF-H" evidence="12">
    <location>
        <begin position="2"/>
        <end position="133"/>
    </location>
</feature>
<evidence type="ECO:0000256" key="9">
    <source>
        <dbReference type="SAM" id="Coils"/>
    </source>
</evidence>
<evidence type="ECO:0000256" key="3">
    <source>
        <dbReference type="ARBA" id="ARBA00022443"/>
    </source>
</evidence>
<comment type="caution">
    <text evidence="13">The sequence shown here is derived from an EMBL/GenBank/DDBJ whole genome shotgun (WGS) entry which is preliminary data.</text>
</comment>
<dbReference type="Gene3D" id="3.40.20.10">
    <property type="entry name" value="Severin"/>
    <property type="match status" value="1"/>
</dbReference>
<protein>
    <recommendedName>
        <fullName evidence="15">Drebrin-like protein</fullName>
    </recommendedName>
</protein>
<dbReference type="PANTHER" id="PTHR10829:SF25">
    <property type="entry name" value="DREBRIN-LIKE PROTEIN"/>
    <property type="match status" value="1"/>
</dbReference>
<keyword evidence="5 9" id="KW-0175">Coiled coil</keyword>
<keyword evidence="3 8" id="KW-0728">SH3 domain</keyword>
<dbReference type="InterPro" id="IPR029006">
    <property type="entry name" value="ADF-H/Gelsolin-like_dom_sf"/>
</dbReference>
<dbReference type="CDD" id="cd11960">
    <property type="entry name" value="SH3_Abp1_eu"/>
    <property type="match status" value="1"/>
</dbReference>
<evidence type="ECO:0000259" key="11">
    <source>
        <dbReference type="PROSITE" id="PS50002"/>
    </source>
</evidence>
<feature type="coiled-coil region" evidence="9">
    <location>
        <begin position="179"/>
        <end position="226"/>
    </location>
</feature>
<dbReference type="GO" id="GO:0098974">
    <property type="term" value="P:postsynaptic actin cytoskeleton organization"/>
    <property type="evidence" value="ECO:0007669"/>
    <property type="project" value="TreeGrafter"/>
</dbReference>
<accession>A0A9J6BQQ9</accession>
<dbReference type="PANTHER" id="PTHR10829">
    <property type="entry name" value="CORTACTIN AND DREBRIN"/>
    <property type="match status" value="1"/>
</dbReference>
<evidence type="ECO:0000256" key="1">
    <source>
        <dbReference type="ARBA" id="ARBA00004245"/>
    </source>
</evidence>
<dbReference type="Gene3D" id="2.30.30.40">
    <property type="entry name" value="SH3 Domains"/>
    <property type="match status" value="1"/>
</dbReference>
<comment type="subcellular location">
    <subcellularLocation>
        <location evidence="1">Cytoplasm</location>
        <location evidence="1">Cytoskeleton</location>
    </subcellularLocation>
</comment>
<dbReference type="GO" id="GO:0014069">
    <property type="term" value="C:postsynaptic density"/>
    <property type="evidence" value="ECO:0007669"/>
    <property type="project" value="TreeGrafter"/>
</dbReference>
<organism evidence="13 14">
    <name type="scientific">Polypedilum vanderplanki</name>
    <name type="common">Sleeping chironomid midge</name>
    <dbReference type="NCBI Taxonomy" id="319348"/>
    <lineage>
        <taxon>Eukaryota</taxon>
        <taxon>Metazoa</taxon>
        <taxon>Ecdysozoa</taxon>
        <taxon>Arthropoda</taxon>
        <taxon>Hexapoda</taxon>
        <taxon>Insecta</taxon>
        <taxon>Pterygota</taxon>
        <taxon>Neoptera</taxon>
        <taxon>Endopterygota</taxon>
        <taxon>Diptera</taxon>
        <taxon>Nematocera</taxon>
        <taxon>Chironomoidea</taxon>
        <taxon>Chironomidae</taxon>
        <taxon>Chironominae</taxon>
        <taxon>Polypedilum</taxon>
        <taxon>Polypedilum</taxon>
    </lineage>
</organism>
<evidence type="ECO:0000256" key="2">
    <source>
        <dbReference type="ARBA" id="ARBA00011039"/>
    </source>
</evidence>
<feature type="compositionally biased region" description="Polar residues" evidence="10">
    <location>
        <begin position="337"/>
        <end position="355"/>
    </location>
</feature>
<evidence type="ECO:0000256" key="4">
    <source>
        <dbReference type="ARBA" id="ARBA00022490"/>
    </source>
</evidence>
<comment type="similarity">
    <text evidence="2">Belongs to the ABP1 family.</text>
</comment>
<evidence type="ECO:0000256" key="6">
    <source>
        <dbReference type="ARBA" id="ARBA00023203"/>
    </source>
</evidence>
<dbReference type="InterPro" id="IPR036028">
    <property type="entry name" value="SH3-like_dom_sf"/>
</dbReference>
<evidence type="ECO:0008006" key="15">
    <source>
        <dbReference type="Google" id="ProtNLM"/>
    </source>
</evidence>
<dbReference type="InterPro" id="IPR002108">
    <property type="entry name" value="ADF-H"/>
</dbReference>
<dbReference type="GO" id="GO:0030864">
    <property type="term" value="C:cortical actin cytoskeleton"/>
    <property type="evidence" value="ECO:0007669"/>
    <property type="project" value="TreeGrafter"/>
</dbReference>
<dbReference type="EMBL" id="JADBJN010000003">
    <property type="protein sequence ID" value="KAG5672217.1"/>
    <property type="molecule type" value="Genomic_DNA"/>
</dbReference>
<evidence type="ECO:0000256" key="5">
    <source>
        <dbReference type="ARBA" id="ARBA00023054"/>
    </source>
</evidence>
<dbReference type="Pfam" id="PF00241">
    <property type="entry name" value="Cofilin_ADF"/>
    <property type="match status" value="1"/>
</dbReference>
<dbReference type="InterPro" id="IPR001452">
    <property type="entry name" value="SH3_domain"/>
</dbReference>
<evidence type="ECO:0000256" key="8">
    <source>
        <dbReference type="PROSITE-ProRule" id="PRU00192"/>
    </source>
</evidence>
<dbReference type="SUPFAM" id="SSF55753">
    <property type="entry name" value="Actin depolymerizing proteins"/>
    <property type="match status" value="1"/>
</dbReference>
<dbReference type="SUPFAM" id="SSF50044">
    <property type="entry name" value="SH3-domain"/>
    <property type="match status" value="1"/>
</dbReference>
<dbReference type="PROSITE" id="PS50002">
    <property type="entry name" value="SH3"/>
    <property type="match status" value="1"/>
</dbReference>
<dbReference type="GO" id="GO:0030425">
    <property type="term" value="C:dendrite"/>
    <property type="evidence" value="ECO:0007669"/>
    <property type="project" value="TreeGrafter"/>
</dbReference>
<dbReference type="GO" id="GO:0005884">
    <property type="term" value="C:actin filament"/>
    <property type="evidence" value="ECO:0007669"/>
    <property type="project" value="TreeGrafter"/>
</dbReference>
<keyword evidence="4" id="KW-0963">Cytoplasm</keyword>
<dbReference type="GO" id="GO:0045773">
    <property type="term" value="P:positive regulation of axon extension"/>
    <property type="evidence" value="ECO:0007669"/>
    <property type="project" value="TreeGrafter"/>
</dbReference>
<keyword evidence="14" id="KW-1185">Reference proteome</keyword>
<dbReference type="CDD" id="cd11281">
    <property type="entry name" value="ADF_drebrin_like"/>
    <property type="match status" value="1"/>
</dbReference>
<dbReference type="OrthoDB" id="5971719at2759"/>
<dbReference type="GO" id="GO:0051015">
    <property type="term" value="F:actin filament binding"/>
    <property type="evidence" value="ECO:0007669"/>
    <property type="project" value="TreeGrafter"/>
</dbReference>
<dbReference type="GO" id="GO:0048812">
    <property type="term" value="P:neuron projection morphogenesis"/>
    <property type="evidence" value="ECO:0007669"/>
    <property type="project" value="TreeGrafter"/>
</dbReference>
<evidence type="ECO:0000256" key="7">
    <source>
        <dbReference type="ARBA" id="ARBA00023212"/>
    </source>
</evidence>
<evidence type="ECO:0000259" key="12">
    <source>
        <dbReference type="PROSITE" id="PS51263"/>
    </source>
</evidence>
<evidence type="ECO:0000313" key="14">
    <source>
        <dbReference type="Proteomes" id="UP001107558"/>
    </source>
</evidence>
<sequence length="483" mass="54749">MSVNLKKHEAAILDAWKKVTENEDGYDWALFGYEGKSVDLKVDAIGSGGIEAVAEEINEGKIQYAYVRIHDPNTNLVKFLLINFQGESVLDLVHKGTCSNHIGTISKFLKNHLTITATTIDDLDQEIILKKLSNITSTYNFQDRIVPNDEKIIVGTNYSKIVPAKEINSVKRDEFWKKEEQMEKSRVAAETEAKRLENLKIEEERLKREQQEHAKREQMNKELDVKKAATPAVKPVSPIKTIERVEEPTKPRAEEMRVERRKEAQELIGGNRVNAAKLLFQQQAAAQNVSVPKGPPAKPIRKTIPKVEPEPEIVQPSIAASAAIVEEQHHNEEKEQFSTIKRSPKTPTTPENDNNQFVEPVAAAEAITDKNSCNQQTDNVVQEQQQIQPHVIEERQQVVENVVEENVIEQIDESEQQPMLKAVALYDYQAVDDTEISFDPGDLITHIDQIDAGWWQGYSVRFGIYGLFPANYVQLIEDDDQTQ</sequence>
<feature type="region of interest" description="Disordered" evidence="10">
    <location>
        <begin position="329"/>
        <end position="355"/>
    </location>
</feature>
<name>A0A9J6BQQ9_POLVA</name>
<evidence type="ECO:0000313" key="13">
    <source>
        <dbReference type="EMBL" id="KAG5672217.1"/>
    </source>
</evidence>
<dbReference type="PROSITE" id="PS51263">
    <property type="entry name" value="ADF_H"/>
    <property type="match status" value="1"/>
</dbReference>
<evidence type="ECO:0000256" key="10">
    <source>
        <dbReference type="SAM" id="MobiDB-lite"/>
    </source>
</evidence>
<gene>
    <name evidence="13" type="ORF">PVAND_002359</name>
</gene>
<dbReference type="Proteomes" id="UP001107558">
    <property type="component" value="Chromosome 3"/>
</dbReference>
<dbReference type="GO" id="GO:0030833">
    <property type="term" value="P:regulation of actin filament polymerization"/>
    <property type="evidence" value="ECO:0007669"/>
    <property type="project" value="TreeGrafter"/>
</dbReference>
<dbReference type="SMART" id="SM00102">
    <property type="entry name" value="ADF"/>
    <property type="match status" value="1"/>
</dbReference>
<feature type="domain" description="SH3" evidence="11">
    <location>
        <begin position="417"/>
        <end position="478"/>
    </location>
</feature>
<dbReference type="InterPro" id="IPR035717">
    <property type="entry name" value="Drebrin-like_SH3"/>
</dbReference>
<dbReference type="Pfam" id="PF14604">
    <property type="entry name" value="SH3_9"/>
    <property type="match status" value="1"/>
</dbReference>
<keyword evidence="7" id="KW-0206">Cytoskeleton</keyword>
<proteinExistence type="inferred from homology"/>
<reference evidence="13" key="1">
    <citation type="submission" date="2021-03" db="EMBL/GenBank/DDBJ databases">
        <title>Chromosome level genome of the anhydrobiotic midge Polypedilum vanderplanki.</title>
        <authorList>
            <person name="Yoshida Y."/>
            <person name="Kikawada T."/>
            <person name="Gusev O."/>
        </authorList>
    </citation>
    <scope>NUCLEOTIDE SEQUENCE</scope>
    <source>
        <strain evidence="13">NIAS01</strain>
        <tissue evidence="13">Whole body or cell culture</tissue>
    </source>
</reference>